<dbReference type="EMBL" id="MFBA01000059">
    <property type="protein sequence ID" value="OGD84493.1"/>
    <property type="molecule type" value="Genomic_DNA"/>
</dbReference>
<dbReference type="InterPro" id="IPR003439">
    <property type="entry name" value="ABC_transporter-like_ATP-bd"/>
</dbReference>
<dbReference type="GO" id="GO:0005524">
    <property type="term" value="F:ATP binding"/>
    <property type="evidence" value="ECO:0007669"/>
    <property type="project" value="UniProtKB-KW"/>
</dbReference>
<dbReference type="Proteomes" id="UP000177069">
    <property type="component" value="Unassembled WGS sequence"/>
</dbReference>
<name>A0A1F5FY01_9BACT</name>
<evidence type="ECO:0000256" key="3">
    <source>
        <dbReference type="ARBA" id="ARBA00022741"/>
    </source>
</evidence>
<dbReference type="InterPro" id="IPR017871">
    <property type="entry name" value="ABC_transporter-like_CS"/>
</dbReference>
<dbReference type="GO" id="GO:0016887">
    <property type="term" value="F:ATP hydrolysis activity"/>
    <property type="evidence" value="ECO:0007669"/>
    <property type="project" value="InterPro"/>
</dbReference>
<dbReference type="PANTHER" id="PTHR42711:SF5">
    <property type="entry name" value="ABC TRANSPORTER ATP-BINDING PROTEIN NATA"/>
    <property type="match status" value="1"/>
</dbReference>
<keyword evidence="3" id="KW-0547">Nucleotide-binding</keyword>
<gene>
    <name evidence="6" type="ORF">A2696_01390</name>
</gene>
<reference evidence="6 7" key="1">
    <citation type="journal article" date="2016" name="Nat. Commun.">
        <title>Thousands of microbial genomes shed light on interconnected biogeochemical processes in an aquifer system.</title>
        <authorList>
            <person name="Anantharaman K."/>
            <person name="Brown C.T."/>
            <person name="Hug L.A."/>
            <person name="Sharon I."/>
            <person name="Castelle C.J."/>
            <person name="Probst A.J."/>
            <person name="Thomas B.C."/>
            <person name="Singh A."/>
            <person name="Wilkins M.J."/>
            <person name="Karaoz U."/>
            <person name="Brodie E.L."/>
            <person name="Williams K.H."/>
            <person name="Hubbard S.S."/>
            <person name="Banfield J.F."/>
        </authorList>
    </citation>
    <scope>NUCLEOTIDE SEQUENCE [LARGE SCALE GENOMIC DNA]</scope>
</reference>
<dbReference type="AlphaFoldDB" id="A0A1F5FY01"/>
<dbReference type="SUPFAM" id="SSF52540">
    <property type="entry name" value="P-loop containing nucleoside triphosphate hydrolases"/>
    <property type="match status" value="1"/>
</dbReference>
<evidence type="ECO:0000256" key="4">
    <source>
        <dbReference type="ARBA" id="ARBA00022840"/>
    </source>
</evidence>
<evidence type="ECO:0000259" key="5">
    <source>
        <dbReference type="PROSITE" id="PS50893"/>
    </source>
</evidence>
<dbReference type="InterPro" id="IPR050763">
    <property type="entry name" value="ABC_transporter_ATP-binding"/>
</dbReference>
<evidence type="ECO:0000313" key="7">
    <source>
        <dbReference type="Proteomes" id="UP000177069"/>
    </source>
</evidence>
<evidence type="ECO:0000256" key="1">
    <source>
        <dbReference type="ARBA" id="ARBA00005417"/>
    </source>
</evidence>
<evidence type="ECO:0000313" key="6">
    <source>
        <dbReference type="EMBL" id="OGD84493.1"/>
    </source>
</evidence>
<dbReference type="InterPro" id="IPR027417">
    <property type="entry name" value="P-loop_NTPase"/>
</dbReference>
<dbReference type="InterPro" id="IPR003593">
    <property type="entry name" value="AAA+_ATPase"/>
</dbReference>
<dbReference type="PROSITE" id="PS00211">
    <property type="entry name" value="ABC_TRANSPORTER_1"/>
    <property type="match status" value="1"/>
</dbReference>
<dbReference type="PROSITE" id="PS50893">
    <property type="entry name" value="ABC_TRANSPORTER_2"/>
    <property type="match status" value="1"/>
</dbReference>
<dbReference type="CDD" id="cd03230">
    <property type="entry name" value="ABC_DR_subfamily_A"/>
    <property type="match status" value="1"/>
</dbReference>
<protein>
    <recommendedName>
        <fullName evidence="5">ABC transporter domain-containing protein</fullName>
    </recommendedName>
</protein>
<dbReference type="Pfam" id="PF00005">
    <property type="entry name" value="ABC_tran"/>
    <property type="match status" value="1"/>
</dbReference>
<sequence length="250" mass="28100">MARKADIVLEVKNLVKKFDDFVAVDDISFTLGEGQVLGLLGPNGAGKSTTIFCILGLIEKNSGEVKIFGKDFASNRSEILTSVNYASNESQLPWNLTVFENLLVFAHLYTINDVKKRIMELLDVFEISNLRKNMVRDLSSGQRARLSLVKAFLNRPKLLLLDEPMASMDPDVVDKGITLIKNLQKEEKMSILYTSHNMWEIEEIANDIIFINHGKIVAKGSPIDLTKKVLKGGAREPNLREVFIHISRQL</sequence>
<keyword evidence="4" id="KW-0067">ATP-binding</keyword>
<evidence type="ECO:0000256" key="2">
    <source>
        <dbReference type="ARBA" id="ARBA00022448"/>
    </source>
</evidence>
<accession>A0A1F5FY01</accession>
<comment type="similarity">
    <text evidence="1">Belongs to the ABC transporter superfamily.</text>
</comment>
<comment type="caution">
    <text evidence="6">The sequence shown here is derived from an EMBL/GenBank/DDBJ whole genome shotgun (WGS) entry which is preliminary data.</text>
</comment>
<organism evidence="6 7">
    <name type="scientific">Candidatus Curtissbacteria bacterium RIFCSPHIGHO2_01_FULL_41_13</name>
    <dbReference type="NCBI Taxonomy" id="1797745"/>
    <lineage>
        <taxon>Bacteria</taxon>
        <taxon>Candidatus Curtissiibacteriota</taxon>
    </lineage>
</organism>
<dbReference type="SMART" id="SM00382">
    <property type="entry name" value="AAA"/>
    <property type="match status" value="1"/>
</dbReference>
<feature type="domain" description="ABC transporter" evidence="5">
    <location>
        <begin position="9"/>
        <end position="238"/>
    </location>
</feature>
<proteinExistence type="inferred from homology"/>
<keyword evidence="2" id="KW-0813">Transport</keyword>
<dbReference type="PANTHER" id="PTHR42711">
    <property type="entry name" value="ABC TRANSPORTER ATP-BINDING PROTEIN"/>
    <property type="match status" value="1"/>
</dbReference>
<dbReference type="Gene3D" id="3.40.50.300">
    <property type="entry name" value="P-loop containing nucleotide triphosphate hydrolases"/>
    <property type="match status" value="1"/>
</dbReference>